<feature type="compositionally biased region" description="Low complexity" evidence="4">
    <location>
        <begin position="640"/>
        <end position="651"/>
    </location>
</feature>
<dbReference type="InterPro" id="IPR036864">
    <property type="entry name" value="Zn2-C6_fun-type_DNA-bd_sf"/>
</dbReference>
<gene>
    <name evidence="6" type="ORF">P154DRAFT_454391</name>
</gene>
<dbReference type="Proteomes" id="UP000799779">
    <property type="component" value="Unassembled WGS sequence"/>
</dbReference>
<dbReference type="OrthoDB" id="9996127at2759"/>
<keyword evidence="2" id="KW-0479">Metal-binding</keyword>
<evidence type="ECO:0000256" key="3">
    <source>
        <dbReference type="ARBA" id="ARBA00023242"/>
    </source>
</evidence>
<dbReference type="PANTHER" id="PTHR31001:SF49">
    <property type="entry name" value="ZN(II)2CYS6 TRANSCRIPTION FACTOR (EUROFUNG)"/>
    <property type="match status" value="1"/>
</dbReference>
<dbReference type="InterPro" id="IPR007219">
    <property type="entry name" value="XnlR_reg_dom"/>
</dbReference>
<organism evidence="6 7">
    <name type="scientific">Amniculicola lignicola CBS 123094</name>
    <dbReference type="NCBI Taxonomy" id="1392246"/>
    <lineage>
        <taxon>Eukaryota</taxon>
        <taxon>Fungi</taxon>
        <taxon>Dikarya</taxon>
        <taxon>Ascomycota</taxon>
        <taxon>Pezizomycotina</taxon>
        <taxon>Dothideomycetes</taxon>
        <taxon>Pleosporomycetidae</taxon>
        <taxon>Pleosporales</taxon>
        <taxon>Amniculicolaceae</taxon>
        <taxon>Amniculicola</taxon>
    </lineage>
</organism>
<protein>
    <recommendedName>
        <fullName evidence="5">Zn(2)-C6 fungal-type domain-containing protein</fullName>
    </recommendedName>
</protein>
<dbReference type="SMART" id="SM00066">
    <property type="entry name" value="GAL4"/>
    <property type="match status" value="1"/>
</dbReference>
<evidence type="ECO:0000256" key="1">
    <source>
        <dbReference type="ARBA" id="ARBA00004123"/>
    </source>
</evidence>
<evidence type="ECO:0000313" key="6">
    <source>
        <dbReference type="EMBL" id="KAF2007545.1"/>
    </source>
</evidence>
<keyword evidence="7" id="KW-1185">Reference proteome</keyword>
<dbReference type="Gene3D" id="4.10.240.10">
    <property type="entry name" value="Zn(2)-C6 fungal-type DNA-binding domain"/>
    <property type="match status" value="1"/>
</dbReference>
<proteinExistence type="predicted"/>
<dbReference type="InterPro" id="IPR001138">
    <property type="entry name" value="Zn2Cys6_DnaBD"/>
</dbReference>
<dbReference type="InterPro" id="IPR050613">
    <property type="entry name" value="Sec_Metabolite_Reg"/>
</dbReference>
<reference evidence="6" key="1">
    <citation type="journal article" date="2020" name="Stud. Mycol.">
        <title>101 Dothideomycetes genomes: a test case for predicting lifestyles and emergence of pathogens.</title>
        <authorList>
            <person name="Haridas S."/>
            <person name="Albert R."/>
            <person name="Binder M."/>
            <person name="Bloem J."/>
            <person name="Labutti K."/>
            <person name="Salamov A."/>
            <person name="Andreopoulos B."/>
            <person name="Baker S."/>
            <person name="Barry K."/>
            <person name="Bills G."/>
            <person name="Bluhm B."/>
            <person name="Cannon C."/>
            <person name="Castanera R."/>
            <person name="Culley D."/>
            <person name="Daum C."/>
            <person name="Ezra D."/>
            <person name="Gonzalez J."/>
            <person name="Henrissat B."/>
            <person name="Kuo A."/>
            <person name="Liang C."/>
            <person name="Lipzen A."/>
            <person name="Lutzoni F."/>
            <person name="Magnuson J."/>
            <person name="Mondo S."/>
            <person name="Nolan M."/>
            <person name="Ohm R."/>
            <person name="Pangilinan J."/>
            <person name="Park H.-J."/>
            <person name="Ramirez L."/>
            <person name="Alfaro M."/>
            <person name="Sun H."/>
            <person name="Tritt A."/>
            <person name="Yoshinaga Y."/>
            <person name="Zwiers L.-H."/>
            <person name="Turgeon B."/>
            <person name="Goodwin S."/>
            <person name="Spatafora J."/>
            <person name="Crous P."/>
            <person name="Grigoriev I."/>
        </authorList>
    </citation>
    <scope>NUCLEOTIDE SEQUENCE</scope>
    <source>
        <strain evidence="6">CBS 123094</strain>
    </source>
</reference>
<feature type="domain" description="Zn(2)-C6 fungal-type" evidence="5">
    <location>
        <begin position="35"/>
        <end position="67"/>
    </location>
</feature>
<feature type="region of interest" description="Disordered" evidence="4">
    <location>
        <begin position="103"/>
        <end position="125"/>
    </location>
</feature>
<dbReference type="Pfam" id="PF00172">
    <property type="entry name" value="Zn_clus"/>
    <property type="match status" value="1"/>
</dbReference>
<feature type="region of interest" description="Disordered" evidence="4">
    <location>
        <begin position="1"/>
        <end position="26"/>
    </location>
</feature>
<dbReference type="PANTHER" id="PTHR31001">
    <property type="entry name" value="UNCHARACTERIZED TRANSCRIPTIONAL REGULATORY PROTEIN"/>
    <property type="match status" value="1"/>
</dbReference>
<name>A0A6A5X3P3_9PLEO</name>
<sequence length="774" mass="87139">MSETSPSSVSDSTGISPPADLLVRPPIKRARPQLSCVPCRQGKLKCSREHPVCDQCAKRSRHEACQYVPPPARNKQAQNMRGRIRNLENMVVNLINQKAQEQVPIESSVAEHNAPAPKEPEEPSAESFGMLRISHTGNETNYVGAGHWSSLLKEIEEVKDSLDEDDGADEFSEDVWDEMDNRSTVTFGVPRPVTKSILIQEMPPKEEVDRLLPLWFNSSDPLLFVIHKQTFQEEYNQFYRDPSTTPVMWIALLYSAMALGIILGPRNPGMTVRSGQRLLDDNNDNLTKAANKFQQLASSAIVLADISKSQPYTLETMMIYGECEFLRRNDRHAKIWLMNGVTLRVAMRMGYHRDPSKFKGFTPFQAEMRRRVWHVLNMMDTLISFSIGLPTTLRRVESDVKVPANLFDYDISADMTELPKSRPDTTVTPASYSIAKSRICAIFGEAAEQSQMIVPPRHSTIMALDKKLTEAHEAIPVAMRVRPMEDSITDPPVLIMSRFNIEVLYQKTRLVLHRYFLTAGQSNPRFSESRKTCVDAAKMLLHYQNIIFHACAPGGQLNKVWWYMSSLTTFDFLLGAMVICLDLNHLQSKEPTSPQIEEYTTILENTYNIWTHNPNRFKESSKGAEMLKAMLKKCADQREAQATSQASTTAESEQDYTSQPATEPTPETLPGEGTQVWGVWPPQAPVPSFDMADIPSEIDWTAWDSAMQGQTNVLPQQTWASNNDPMTTWLGMTGPVDNMLGVMGNTNTFHDFSDPLNIYSATGYVQIDQGDLEG</sequence>
<evidence type="ECO:0000259" key="5">
    <source>
        <dbReference type="PROSITE" id="PS50048"/>
    </source>
</evidence>
<comment type="subcellular location">
    <subcellularLocation>
        <location evidence="1">Nucleus</location>
    </subcellularLocation>
</comment>
<evidence type="ECO:0000313" key="7">
    <source>
        <dbReference type="Proteomes" id="UP000799779"/>
    </source>
</evidence>
<dbReference type="AlphaFoldDB" id="A0A6A5X3P3"/>
<accession>A0A6A5X3P3</accession>
<dbReference type="SMART" id="SM00906">
    <property type="entry name" value="Fungal_trans"/>
    <property type="match status" value="1"/>
</dbReference>
<evidence type="ECO:0000256" key="4">
    <source>
        <dbReference type="SAM" id="MobiDB-lite"/>
    </source>
</evidence>
<dbReference type="GO" id="GO:0000981">
    <property type="term" value="F:DNA-binding transcription factor activity, RNA polymerase II-specific"/>
    <property type="evidence" value="ECO:0007669"/>
    <property type="project" value="InterPro"/>
</dbReference>
<dbReference type="GO" id="GO:0008270">
    <property type="term" value="F:zinc ion binding"/>
    <property type="evidence" value="ECO:0007669"/>
    <property type="project" value="InterPro"/>
</dbReference>
<keyword evidence="3" id="KW-0539">Nucleus</keyword>
<dbReference type="SUPFAM" id="SSF57701">
    <property type="entry name" value="Zn2/Cys6 DNA-binding domain"/>
    <property type="match status" value="1"/>
</dbReference>
<dbReference type="GO" id="GO:0003677">
    <property type="term" value="F:DNA binding"/>
    <property type="evidence" value="ECO:0007669"/>
    <property type="project" value="InterPro"/>
</dbReference>
<dbReference type="CDD" id="cd00067">
    <property type="entry name" value="GAL4"/>
    <property type="match status" value="1"/>
</dbReference>
<dbReference type="GO" id="GO:0006351">
    <property type="term" value="P:DNA-templated transcription"/>
    <property type="evidence" value="ECO:0007669"/>
    <property type="project" value="InterPro"/>
</dbReference>
<feature type="region of interest" description="Disordered" evidence="4">
    <location>
        <begin position="638"/>
        <end position="679"/>
    </location>
</feature>
<dbReference type="PROSITE" id="PS50048">
    <property type="entry name" value="ZN2_CY6_FUNGAL_2"/>
    <property type="match status" value="1"/>
</dbReference>
<dbReference type="CDD" id="cd12148">
    <property type="entry name" value="fungal_TF_MHR"/>
    <property type="match status" value="1"/>
</dbReference>
<dbReference type="Pfam" id="PF04082">
    <property type="entry name" value="Fungal_trans"/>
    <property type="match status" value="1"/>
</dbReference>
<dbReference type="EMBL" id="ML977557">
    <property type="protein sequence ID" value="KAF2007545.1"/>
    <property type="molecule type" value="Genomic_DNA"/>
</dbReference>
<dbReference type="GO" id="GO:0005634">
    <property type="term" value="C:nucleus"/>
    <property type="evidence" value="ECO:0007669"/>
    <property type="project" value="UniProtKB-SubCell"/>
</dbReference>
<feature type="compositionally biased region" description="Low complexity" evidence="4">
    <location>
        <begin position="1"/>
        <end position="18"/>
    </location>
</feature>
<dbReference type="PROSITE" id="PS00463">
    <property type="entry name" value="ZN2_CY6_FUNGAL_1"/>
    <property type="match status" value="1"/>
</dbReference>
<evidence type="ECO:0000256" key="2">
    <source>
        <dbReference type="ARBA" id="ARBA00022723"/>
    </source>
</evidence>